<evidence type="ECO:0000313" key="3">
    <source>
        <dbReference type="Proteomes" id="UP001337655"/>
    </source>
</evidence>
<accession>A0AAV9NU94</accession>
<evidence type="ECO:0000313" key="2">
    <source>
        <dbReference type="EMBL" id="KAK5162802.1"/>
    </source>
</evidence>
<dbReference type="RefSeq" id="XP_064653434.1">
    <property type="nucleotide sequence ID" value="XM_064808385.1"/>
</dbReference>
<sequence>MPPKHAQNNHPNQGPNHRGRGGRGGRGGHGRGGGRGGHGGQHQGQGQGQLGESGLSEEDKQILRDAHKNKDNPEHPAHEKHPEVSRESIKTITSVSWRLIVGDGTASQLPEKDAEEGGRRHDL</sequence>
<reference evidence="2 3" key="1">
    <citation type="submission" date="2023-08" db="EMBL/GenBank/DDBJ databases">
        <title>Black Yeasts Isolated from many extreme environments.</title>
        <authorList>
            <person name="Coleine C."/>
            <person name="Stajich J.E."/>
            <person name="Selbmann L."/>
        </authorList>
    </citation>
    <scope>NUCLEOTIDE SEQUENCE [LARGE SCALE GENOMIC DNA]</scope>
    <source>
        <strain evidence="2 3">CCFEE 5935</strain>
    </source>
</reference>
<proteinExistence type="predicted"/>
<feature type="compositionally biased region" description="Basic residues" evidence="1">
    <location>
        <begin position="17"/>
        <end position="29"/>
    </location>
</feature>
<feature type="compositionally biased region" description="Basic and acidic residues" evidence="1">
    <location>
        <begin position="57"/>
        <end position="89"/>
    </location>
</feature>
<dbReference type="EMBL" id="JAVRRT010000034">
    <property type="protein sequence ID" value="KAK5162802.1"/>
    <property type="molecule type" value="Genomic_DNA"/>
</dbReference>
<dbReference type="GeneID" id="89932493"/>
<gene>
    <name evidence="2" type="ORF">LTR77_011174</name>
</gene>
<feature type="compositionally biased region" description="Gly residues" evidence="1">
    <location>
        <begin position="30"/>
        <end position="51"/>
    </location>
</feature>
<name>A0AAV9NU94_9PEZI</name>
<keyword evidence="3" id="KW-1185">Reference proteome</keyword>
<organism evidence="2 3">
    <name type="scientific">Saxophila tyrrhenica</name>
    <dbReference type="NCBI Taxonomy" id="1690608"/>
    <lineage>
        <taxon>Eukaryota</taxon>
        <taxon>Fungi</taxon>
        <taxon>Dikarya</taxon>
        <taxon>Ascomycota</taxon>
        <taxon>Pezizomycotina</taxon>
        <taxon>Dothideomycetes</taxon>
        <taxon>Dothideomycetidae</taxon>
        <taxon>Mycosphaerellales</taxon>
        <taxon>Extremaceae</taxon>
        <taxon>Saxophila</taxon>
    </lineage>
</organism>
<feature type="region of interest" description="Disordered" evidence="1">
    <location>
        <begin position="1"/>
        <end position="89"/>
    </location>
</feature>
<dbReference type="Proteomes" id="UP001337655">
    <property type="component" value="Unassembled WGS sequence"/>
</dbReference>
<protein>
    <submittedName>
        <fullName evidence="2">Uncharacterized protein</fullName>
    </submittedName>
</protein>
<feature type="region of interest" description="Disordered" evidence="1">
    <location>
        <begin position="103"/>
        <end position="123"/>
    </location>
</feature>
<feature type="compositionally biased region" description="Polar residues" evidence="1">
    <location>
        <begin position="1"/>
        <end position="15"/>
    </location>
</feature>
<comment type="caution">
    <text evidence="2">The sequence shown here is derived from an EMBL/GenBank/DDBJ whole genome shotgun (WGS) entry which is preliminary data.</text>
</comment>
<feature type="compositionally biased region" description="Basic and acidic residues" evidence="1">
    <location>
        <begin position="110"/>
        <end position="123"/>
    </location>
</feature>
<evidence type="ECO:0000256" key="1">
    <source>
        <dbReference type="SAM" id="MobiDB-lite"/>
    </source>
</evidence>
<dbReference type="AlphaFoldDB" id="A0AAV9NU94"/>